<name>A0ABD5QJ57_9EURY</name>
<proteinExistence type="predicted"/>
<dbReference type="PANTHER" id="PTHR36166:SF1">
    <property type="entry name" value="SRPBCC DOMAIN-CONTAINING PROTEIN"/>
    <property type="match status" value="1"/>
</dbReference>
<gene>
    <name evidence="1" type="ORF">ACFPFO_18495</name>
</gene>
<dbReference type="RefSeq" id="WP_224828142.1">
    <property type="nucleotide sequence ID" value="NZ_JAIVEF010000004.1"/>
</dbReference>
<comment type="caution">
    <text evidence="1">The sequence shown here is derived from an EMBL/GenBank/DDBJ whole genome shotgun (WGS) entry which is preliminary data.</text>
</comment>
<dbReference type="InterPro" id="IPR019587">
    <property type="entry name" value="Polyketide_cyclase/dehydratase"/>
</dbReference>
<organism evidence="1 2">
    <name type="scientific">Saliphagus infecundisoli</name>
    <dbReference type="NCBI Taxonomy" id="1849069"/>
    <lineage>
        <taxon>Archaea</taxon>
        <taxon>Methanobacteriati</taxon>
        <taxon>Methanobacteriota</taxon>
        <taxon>Stenosarchaea group</taxon>
        <taxon>Halobacteria</taxon>
        <taxon>Halobacteriales</taxon>
        <taxon>Natrialbaceae</taxon>
        <taxon>Saliphagus</taxon>
    </lineage>
</organism>
<dbReference type="PANTHER" id="PTHR36166">
    <property type="entry name" value="CHROMOSOME 9, WHOLE GENOME SHOTGUN SEQUENCE"/>
    <property type="match status" value="1"/>
</dbReference>
<dbReference type="SUPFAM" id="SSF55961">
    <property type="entry name" value="Bet v1-like"/>
    <property type="match status" value="1"/>
</dbReference>
<accession>A0ABD5QJ57</accession>
<dbReference type="InterPro" id="IPR023393">
    <property type="entry name" value="START-like_dom_sf"/>
</dbReference>
<reference evidence="1 2" key="1">
    <citation type="journal article" date="2019" name="Int. J. Syst. Evol. Microbiol.">
        <title>The Global Catalogue of Microorganisms (GCM) 10K type strain sequencing project: providing services to taxonomists for standard genome sequencing and annotation.</title>
        <authorList>
            <consortium name="The Broad Institute Genomics Platform"/>
            <consortium name="The Broad Institute Genome Sequencing Center for Infectious Disease"/>
            <person name="Wu L."/>
            <person name="Ma J."/>
        </authorList>
    </citation>
    <scope>NUCLEOTIDE SEQUENCE [LARGE SCALE GENOMIC DNA]</scope>
    <source>
        <strain evidence="1 2">CGMCC 1.15824</strain>
    </source>
</reference>
<keyword evidence="2" id="KW-1185">Reference proteome</keyword>
<dbReference type="EMBL" id="JBHSJG010000054">
    <property type="protein sequence ID" value="MFC4989710.1"/>
    <property type="molecule type" value="Genomic_DNA"/>
</dbReference>
<evidence type="ECO:0000313" key="2">
    <source>
        <dbReference type="Proteomes" id="UP001595925"/>
    </source>
</evidence>
<protein>
    <submittedName>
        <fullName evidence="1">SRPBCC family protein</fullName>
    </submittedName>
</protein>
<dbReference type="Proteomes" id="UP001595925">
    <property type="component" value="Unassembled WGS sequence"/>
</dbReference>
<dbReference type="AlphaFoldDB" id="A0ABD5QJ57"/>
<dbReference type="Gene3D" id="3.30.530.20">
    <property type="match status" value="1"/>
</dbReference>
<evidence type="ECO:0000313" key="1">
    <source>
        <dbReference type="EMBL" id="MFC4989710.1"/>
    </source>
</evidence>
<dbReference type="CDD" id="cd07822">
    <property type="entry name" value="SRPBCC_4"/>
    <property type="match status" value="1"/>
</dbReference>
<sequence>MKRIERFREIAAPPETVWEMLLEFEAYPEWNPFVTEIEGRPVEGEELRVRIEPPDSRSMTFSPTVVAVDPGERFAWRGRLLVPFVFDGFHEFHIEPIEGGDGEADRTRFLQRETFRGVLVPFVLDKDSVGAGFEAMNRALAERAEARAATV</sequence>
<dbReference type="Pfam" id="PF10604">
    <property type="entry name" value="Polyketide_cyc2"/>
    <property type="match status" value="1"/>
</dbReference>